<accession>A0A0D2RR23</accession>
<keyword evidence="2" id="KW-0040">ANK repeat</keyword>
<evidence type="ECO:0000313" key="3">
    <source>
        <dbReference type="EMBL" id="KJB34344.1"/>
    </source>
</evidence>
<sequence>MSWGETALFTAAKKGHLDVLKELLKYSNKETITKKNKSRFDPLHIAASQGHHASFIVYNNTKEIMIIWEL</sequence>
<dbReference type="Gene3D" id="1.25.40.20">
    <property type="entry name" value="Ankyrin repeat-containing domain"/>
    <property type="match status" value="1"/>
</dbReference>
<reference evidence="3 4" key="1">
    <citation type="journal article" date="2012" name="Nature">
        <title>Repeated polyploidization of Gossypium genomes and the evolution of spinnable cotton fibres.</title>
        <authorList>
            <person name="Paterson A.H."/>
            <person name="Wendel J.F."/>
            <person name="Gundlach H."/>
            <person name="Guo H."/>
            <person name="Jenkins J."/>
            <person name="Jin D."/>
            <person name="Llewellyn D."/>
            <person name="Showmaker K.C."/>
            <person name="Shu S."/>
            <person name="Udall J."/>
            <person name="Yoo M.J."/>
            <person name="Byers R."/>
            <person name="Chen W."/>
            <person name="Doron-Faigenboim A."/>
            <person name="Duke M.V."/>
            <person name="Gong L."/>
            <person name="Grimwood J."/>
            <person name="Grover C."/>
            <person name="Grupp K."/>
            <person name="Hu G."/>
            <person name="Lee T.H."/>
            <person name="Li J."/>
            <person name="Lin L."/>
            <person name="Liu T."/>
            <person name="Marler B.S."/>
            <person name="Page J.T."/>
            <person name="Roberts A.W."/>
            <person name="Romanel E."/>
            <person name="Sanders W.S."/>
            <person name="Szadkowski E."/>
            <person name="Tan X."/>
            <person name="Tang H."/>
            <person name="Xu C."/>
            <person name="Wang J."/>
            <person name="Wang Z."/>
            <person name="Zhang D."/>
            <person name="Zhang L."/>
            <person name="Ashrafi H."/>
            <person name="Bedon F."/>
            <person name="Bowers J.E."/>
            <person name="Brubaker C.L."/>
            <person name="Chee P.W."/>
            <person name="Das S."/>
            <person name="Gingle A.R."/>
            <person name="Haigler C.H."/>
            <person name="Harker D."/>
            <person name="Hoffmann L.V."/>
            <person name="Hovav R."/>
            <person name="Jones D.C."/>
            <person name="Lemke C."/>
            <person name="Mansoor S."/>
            <person name="ur Rahman M."/>
            <person name="Rainville L.N."/>
            <person name="Rambani A."/>
            <person name="Reddy U.K."/>
            <person name="Rong J.K."/>
            <person name="Saranga Y."/>
            <person name="Scheffler B.E."/>
            <person name="Scheffler J.A."/>
            <person name="Stelly D.M."/>
            <person name="Triplett B.A."/>
            <person name="Van Deynze A."/>
            <person name="Vaslin M.F."/>
            <person name="Waghmare V.N."/>
            <person name="Walford S.A."/>
            <person name="Wright R.J."/>
            <person name="Zaki E.A."/>
            <person name="Zhang T."/>
            <person name="Dennis E.S."/>
            <person name="Mayer K.F."/>
            <person name="Peterson D.G."/>
            <person name="Rokhsar D.S."/>
            <person name="Wang X."/>
            <person name="Schmutz J."/>
        </authorList>
    </citation>
    <scope>NUCLEOTIDE SEQUENCE [LARGE SCALE GENOMIC DNA]</scope>
</reference>
<dbReference type="Gramene" id="KJB34344">
    <property type="protein sequence ID" value="KJB34344"/>
    <property type="gene ID" value="B456_006G060700"/>
</dbReference>
<keyword evidence="4" id="KW-1185">Reference proteome</keyword>
<dbReference type="PANTHER" id="PTHR24186">
    <property type="entry name" value="PROTEIN PHOSPHATASE 1 REGULATORY SUBUNIT"/>
    <property type="match status" value="1"/>
</dbReference>
<dbReference type="PANTHER" id="PTHR24186:SF48">
    <property type="entry name" value="ANKYRIN REPEAT-CONTAINING PROTEIN ITN1"/>
    <property type="match status" value="1"/>
</dbReference>
<dbReference type="AlphaFoldDB" id="A0A0D2RR23"/>
<evidence type="ECO:0000256" key="1">
    <source>
        <dbReference type="ARBA" id="ARBA00022737"/>
    </source>
</evidence>
<dbReference type="GO" id="GO:0005886">
    <property type="term" value="C:plasma membrane"/>
    <property type="evidence" value="ECO:0007669"/>
    <property type="project" value="TreeGrafter"/>
</dbReference>
<dbReference type="SUPFAM" id="SSF48403">
    <property type="entry name" value="Ankyrin repeat"/>
    <property type="match status" value="1"/>
</dbReference>
<gene>
    <name evidence="3" type="ORF">B456_006G060700</name>
</gene>
<dbReference type="InterPro" id="IPR002110">
    <property type="entry name" value="Ankyrin_rpt"/>
</dbReference>
<protein>
    <submittedName>
        <fullName evidence="3">Uncharacterized protein</fullName>
    </submittedName>
</protein>
<dbReference type="Proteomes" id="UP000032304">
    <property type="component" value="Chromosome 6"/>
</dbReference>
<organism evidence="3 4">
    <name type="scientific">Gossypium raimondii</name>
    <name type="common">Peruvian cotton</name>
    <name type="synonym">Gossypium klotzschianum subsp. raimondii</name>
    <dbReference type="NCBI Taxonomy" id="29730"/>
    <lineage>
        <taxon>Eukaryota</taxon>
        <taxon>Viridiplantae</taxon>
        <taxon>Streptophyta</taxon>
        <taxon>Embryophyta</taxon>
        <taxon>Tracheophyta</taxon>
        <taxon>Spermatophyta</taxon>
        <taxon>Magnoliopsida</taxon>
        <taxon>eudicotyledons</taxon>
        <taxon>Gunneridae</taxon>
        <taxon>Pentapetalae</taxon>
        <taxon>rosids</taxon>
        <taxon>malvids</taxon>
        <taxon>Malvales</taxon>
        <taxon>Malvaceae</taxon>
        <taxon>Malvoideae</taxon>
        <taxon>Gossypium</taxon>
    </lineage>
</organism>
<evidence type="ECO:0000313" key="4">
    <source>
        <dbReference type="Proteomes" id="UP000032304"/>
    </source>
</evidence>
<dbReference type="InterPro" id="IPR036770">
    <property type="entry name" value="Ankyrin_rpt-contain_sf"/>
</dbReference>
<proteinExistence type="predicted"/>
<dbReference type="OMA" id="IMIIWEL"/>
<name>A0A0D2RR23_GOSRA</name>
<keyword evidence="1" id="KW-0677">Repeat</keyword>
<evidence type="ECO:0000256" key="2">
    <source>
        <dbReference type="ARBA" id="ARBA00023043"/>
    </source>
</evidence>
<dbReference type="Pfam" id="PF12796">
    <property type="entry name" value="Ank_2"/>
    <property type="match status" value="1"/>
</dbReference>
<dbReference type="EMBL" id="CM001745">
    <property type="protein sequence ID" value="KJB34344.1"/>
    <property type="molecule type" value="Genomic_DNA"/>
</dbReference>